<proteinExistence type="inferred from homology"/>
<evidence type="ECO:0000313" key="2">
    <source>
        <dbReference type="EMBL" id="KAH7297900.1"/>
    </source>
</evidence>
<comment type="similarity">
    <text evidence="1">Belongs to the DP1 family.</text>
</comment>
<dbReference type="PANTHER" id="PTHR12300">
    <property type="entry name" value="HVA22-LIKE PROTEINS"/>
    <property type="match status" value="1"/>
</dbReference>
<evidence type="ECO:0000256" key="1">
    <source>
        <dbReference type="RuleBase" id="RU362006"/>
    </source>
</evidence>
<dbReference type="OMA" id="HVIAWTR"/>
<dbReference type="Proteomes" id="UP000825935">
    <property type="component" value="Chromosome 25"/>
</dbReference>
<sequence length="207" mass="23376">MALFSSCVSGEVACRLLFSPLGSKAVARLACIVGGLALPAYCSFRAIELKDKTEQEHWLFYWTVYGCLSSGEILSDRLFSWLPGYYHAKLAFLMWLQLPVRNGSRRLLLSYISPVLMRYGHILDGLVKSARNDINRFLIAYLQELNFIKAIFHKLANYGGLISDREAKDISKYLSEACPCSKHMKKNALKIPSSPKKMQMQSGLLNQ</sequence>
<dbReference type="PANTHER" id="PTHR12300:SF176">
    <property type="entry name" value="HVA22-LIKE PROTEIN"/>
    <property type="match status" value="1"/>
</dbReference>
<comment type="caution">
    <text evidence="2">The sequence shown here is derived from an EMBL/GenBank/DDBJ whole genome shotgun (WGS) entry which is preliminary data.</text>
</comment>
<reference evidence="2" key="1">
    <citation type="submission" date="2021-08" db="EMBL/GenBank/DDBJ databases">
        <title>WGS assembly of Ceratopteris richardii.</title>
        <authorList>
            <person name="Marchant D.B."/>
            <person name="Chen G."/>
            <person name="Jenkins J."/>
            <person name="Shu S."/>
            <person name="Leebens-Mack J."/>
            <person name="Grimwood J."/>
            <person name="Schmutz J."/>
            <person name="Soltis P."/>
            <person name="Soltis D."/>
            <person name="Chen Z.-H."/>
        </authorList>
    </citation>
    <scope>NUCLEOTIDE SEQUENCE</scope>
    <source>
        <strain evidence="2">Whitten #5841</strain>
        <tissue evidence="2">Leaf</tissue>
    </source>
</reference>
<evidence type="ECO:0000313" key="3">
    <source>
        <dbReference type="Proteomes" id="UP000825935"/>
    </source>
</evidence>
<keyword evidence="3" id="KW-1185">Reference proteome</keyword>
<dbReference type="OrthoDB" id="10009287at2759"/>
<dbReference type="GO" id="GO:0016020">
    <property type="term" value="C:membrane"/>
    <property type="evidence" value="ECO:0007669"/>
    <property type="project" value="UniProtKB-SubCell"/>
</dbReference>
<comment type="subcellular location">
    <subcellularLocation>
        <location evidence="1">Membrane</location>
        <topology evidence="1">Multi-pass membrane protein</topology>
    </subcellularLocation>
</comment>
<dbReference type="InterPro" id="IPR004345">
    <property type="entry name" value="TB2_DP1_HVA22"/>
</dbReference>
<name>A0A8T2RP84_CERRI</name>
<organism evidence="2 3">
    <name type="scientific">Ceratopteris richardii</name>
    <name type="common">Triangle waterfern</name>
    <dbReference type="NCBI Taxonomy" id="49495"/>
    <lineage>
        <taxon>Eukaryota</taxon>
        <taxon>Viridiplantae</taxon>
        <taxon>Streptophyta</taxon>
        <taxon>Embryophyta</taxon>
        <taxon>Tracheophyta</taxon>
        <taxon>Polypodiopsida</taxon>
        <taxon>Polypodiidae</taxon>
        <taxon>Polypodiales</taxon>
        <taxon>Pteridineae</taxon>
        <taxon>Pteridaceae</taxon>
        <taxon>Parkerioideae</taxon>
        <taxon>Ceratopteris</taxon>
    </lineage>
</organism>
<accession>A0A8T2RP84</accession>
<dbReference type="AlphaFoldDB" id="A0A8T2RP84"/>
<gene>
    <name evidence="2" type="ORF">KP509_25G017600</name>
</gene>
<dbReference type="EMBL" id="CM035430">
    <property type="protein sequence ID" value="KAH7297900.1"/>
    <property type="molecule type" value="Genomic_DNA"/>
</dbReference>
<protein>
    <recommendedName>
        <fullName evidence="1">HVA22-like protein</fullName>
    </recommendedName>
</protein>
<dbReference type="Pfam" id="PF03134">
    <property type="entry name" value="TB2_DP1_HVA22"/>
    <property type="match status" value="1"/>
</dbReference>